<accession>A0A7G8BJ34</accession>
<dbReference type="AlphaFoldDB" id="A0A7G8BJ34"/>
<reference evidence="2 3" key="1">
    <citation type="submission" date="2020-08" db="EMBL/GenBank/DDBJ databases">
        <title>Edaphobacter telluris sp. nov. and Acidobacterium dinghuensis sp. nov., two acidobacteria isolated from forest soil.</title>
        <authorList>
            <person name="Fu J."/>
            <person name="Qiu L."/>
        </authorList>
    </citation>
    <scope>NUCLEOTIDE SEQUENCE [LARGE SCALE GENOMIC DNA]</scope>
    <source>
        <strain evidence="2">4Y35</strain>
    </source>
</reference>
<dbReference type="KEGG" id="adin:H7849_00540"/>
<sequence length="296" mass="31241">MIPETRSNIGNEVVVAYFSDNANAQRALDDLLAEGFEPRQMGAAFRNSTARTRVAAAREMDEVGSRTVHNPIESDTVGSGPASDTRAVTPAGLSTGSGSVISGAGRPGPIPGSDIPHHQSTTATGKAPTVADPLPATGGFHEAHEHDEGWWQKLKHFFYGEEAKEGRSKGVASETSMNFGTGEGHLATYPDNYEYAYSGSAFESAFSGMGVTQSNARSLVGSLQQGGAIVSVDAAGRLADAERILERNNGRIRYEATAEAATWSDIPGERVRIFGRLSRTYPGYLAGSDASSRKAS</sequence>
<evidence type="ECO:0000313" key="3">
    <source>
        <dbReference type="Proteomes" id="UP000515312"/>
    </source>
</evidence>
<feature type="region of interest" description="Disordered" evidence="1">
    <location>
        <begin position="60"/>
        <end position="130"/>
    </location>
</feature>
<evidence type="ECO:0000313" key="2">
    <source>
        <dbReference type="EMBL" id="QNI32554.1"/>
    </source>
</evidence>
<name>A0A7G8BJ34_9BACT</name>
<dbReference type="Proteomes" id="UP000515312">
    <property type="component" value="Chromosome"/>
</dbReference>
<evidence type="ECO:0000256" key="1">
    <source>
        <dbReference type="SAM" id="MobiDB-lite"/>
    </source>
</evidence>
<proteinExistence type="predicted"/>
<dbReference type="EMBL" id="CP060394">
    <property type="protein sequence ID" value="QNI32554.1"/>
    <property type="molecule type" value="Genomic_DNA"/>
</dbReference>
<keyword evidence="3" id="KW-1185">Reference proteome</keyword>
<gene>
    <name evidence="2" type="ORF">H7849_00540</name>
</gene>
<organism evidence="2 3">
    <name type="scientific">Alloacidobacterium dinghuense</name>
    <dbReference type="NCBI Taxonomy" id="2763107"/>
    <lineage>
        <taxon>Bacteria</taxon>
        <taxon>Pseudomonadati</taxon>
        <taxon>Acidobacteriota</taxon>
        <taxon>Terriglobia</taxon>
        <taxon>Terriglobales</taxon>
        <taxon>Acidobacteriaceae</taxon>
        <taxon>Alloacidobacterium</taxon>
    </lineage>
</organism>
<dbReference type="RefSeq" id="WP_186743508.1">
    <property type="nucleotide sequence ID" value="NZ_CP060394.1"/>
</dbReference>
<protein>
    <submittedName>
        <fullName evidence="2">Uncharacterized protein</fullName>
    </submittedName>
</protein>